<evidence type="ECO:0000256" key="7">
    <source>
        <dbReference type="SAM" id="Phobius"/>
    </source>
</evidence>
<comment type="caution">
    <text evidence="9">The sequence shown here is derived from an EMBL/GenBank/DDBJ whole genome shotgun (WGS) entry which is preliminary data.</text>
</comment>
<dbReference type="GO" id="GO:0005886">
    <property type="term" value="C:plasma membrane"/>
    <property type="evidence" value="ECO:0007669"/>
    <property type="project" value="UniProtKB-SubCell"/>
</dbReference>
<feature type="transmembrane region" description="Helical" evidence="7">
    <location>
        <begin position="227"/>
        <end position="252"/>
    </location>
</feature>
<reference evidence="9 10" key="1">
    <citation type="submission" date="2017-07" db="EMBL/GenBank/DDBJ databases">
        <title>Niveispirillum cyanobacteriorum sp. nov., isolated from cyanobacterial aggregates in a eutrophic lake.</title>
        <authorList>
            <person name="Cai H."/>
        </authorList>
    </citation>
    <scope>NUCLEOTIDE SEQUENCE [LARGE SCALE GENOMIC DNA]</scope>
    <source>
        <strain evidence="10">TH1-14</strain>
    </source>
</reference>
<dbReference type="Gene3D" id="1.20.1250.20">
    <property type="entry name" value="MFS general substrate transporter like domains"/>
    <property type="match status" value="1"/>
</dbReference>
<dbReference type="Proteomes" id="UP000216998">
    <property type="component" value="Unassembled WGS sequence"/>
</dbReference>
<dbReference type="EMBL" id="NOXU01000032">
    <property type="protein sequence ID" value="OYQ31505.1"/>
    <property type="molecule type" value="Genomic_DNA"/>
</dbReference>
<feature type="transmembrane region" description="Helical" evidence="7">
    <location>
        <begin position="293"/>
        <end position="310"/>
    </location>
</feature>
<feature type="transmembrane region" description="Helical" evidence="7">
    <location>
        <begin position="84"/>
        <end position="104"/>
    </location>
</feature>
<keyword evidence="5 7" id="KW-1133">Transmembrane helix</keyword>
<proteinExistence type="predicted"/>
<keyword evidence="6 7" id="KW-0472">Membrane</keyword>
<dbReference type="PANTHER" id="PTHR23513">
    <property type="entry name" value="INTEGRAL MEMBRANE EFFLUX PROTEIN-RELATED"/>
    <property type="match status" value="1"/>
</dbReference>
<sequence length="417" mass="43923">MSDANPIASPTSPFAYVPFRLFWFARIAAILALQMQIVATGWRVYDISGSPLALGLIGLAEFLPSILLVLVTGHVADRFDRRRVINFCQGLAILAMLVLWLALWDDQTKALWPAFVAVTILGTARAFEMPAASSLVPNLVPPGLFPRAVALNSSAWQASAIVGPALGGLLYGLIGHWVFAICALLFVIAFILVALIRLPARTMAAAVKKVSLETLFAGFRFIWSKPIVLGAISLDLFAVLLGGATALLPVLAKDQFDAGPVMAGILRAAPSVGALATGLALSVWPVRRRVGRVLFVCVAAFGVCTILFGMTSSALIAGGALVVMGAVDMVSVFIRQSLVQLETPDDMRGRVSAVSSLFIGASNQLGEFESGLTASWWGAGPAVIVGGVGTLVVVALWCLLFPALRKVDRFPGASPSA</sequence>
<protein>
    <submittedName>
        <fullName evidence="9">MFS transporter</fullName>
    </submittedName>
</protein>
<dbReference type="InterPro" id="IPR020846">
    <property type="entry name" value="MFS_dom"/>
</dbReference>
<evidence type="ECO:0000259" key="8">
    <source>
        <dbReference type="PROSITE" id="PS50850"/>
    </source>
</evidence>
<organism evidence="9 10">
    <name type="scientific">Niveispirillum lacus</name>
    <dbReference type="NCBI Taxonomy" id="1981099"/>
    <lineage>
        <taxon>Bacteria</taxon>
        <taxon>Pseudomonadati</taxon>
        <taxon>Pseudomonadota</taxon>
        <taxon>Alphaproteobacteria</taxon>
        <taxon>Rhodospirillales</taxon>
        <taxon>Azospirillaceae</taxon>
        <taxon>Niveispirillum</taxon>
    </lineage>
</organism>
<feature type="transmembrane region" description="Helical" evidence="7">
    <location>
        <begin position="51"/>
        <end position="72"/>
    </location>
</feature>
<evidence type="ECO:0000256" key="5">
    <source>
        <dbReference type="ARBA" id="ARBA00022989"/>
    </source>
</evidence>
<evidence type="ECO:0000256" key="4">
    <source>
        <dbReference type="ARBA" id="ARBA00022692"/>
    </source>
</evidence>
<dbReference type="PROSITE" id="PS50850">
    <property type="entry name" value="MFS"/>
    <property type="match status" value="1"/>
</dbReference>
<feature type="transmembrane region" description="Helical" evidence="7">
    <location>
        <begin position="21"/>
        <end position="45"/>
    </location>
</feature>
<evidence type="ECO:0000256" key="3">
    <source>
        <dbReference type="ARBA" id="ARBA00022475"/>
    </source>
</evidence>
<dbReference type="RefSeq" id="WP_094458187.1">
    <property type="nucleotide sequence ID" value="NZ_NOXU01000032.1"/>
</dbReference>
<evidence type="ECO:0000313" key="10">
    <source>
        <dbReference type="Proteomes" id="UP000216998"/>
    </source>
</evidence>
<dbReference type="SUPFAM" id="SSF103473">
    <property type="entry name" value="MFS general substrate transporter"/>
    <property type="match status" value="1"/>
</dbReference>
<evidence type="ECO:0000256" key="2">
    <source>
        <dbReference type="ARBA" id="ARBA00022448"/>
    </source>
</evidence>
<feature type="transmembrane region" description="Helical" evidence="7">
    <location>
        <begin position="377"/>
        <end position="400"/>
    </location>
</feature>
<dbReference type="AlphaFoldDB" id="A0A255YS82"/>
<feature type="transmembrane region" description="Helical" evidence="7">
    <location>
        <begin position="264"/>
        <end position="286"/>
    </location>
</feature>
<keyword evidence="2" id="KW-0813">Transport</keyword>
<dbReference type="OrthoDB" id="7283966at2"/>
<feature type="transmembrane region" description="Helical" evidence="7">
    <location>
        <begin position="177"/>
        <end position="198"/>
    </location>
</feature>
<dbReference type="InterPro" id="IPR010290">
    <property type="entry name" value="TM_effector"/>
</dbReference>
<keyword evidence="10" id="KW-1185">Reference proteome</keyword>
<dbReference type="InterPro" id="IPR036259">
    <property type="entry name" value="MFS_trans_sf"/>
</dbReference>
<feature type="domain" description="Major facilitator superfamily (MFS) profile" evidence="8">
    <location>
        <begin position="1"/>
        <end position="405"/>
    </location>
</feature>
<dbReference type="CDD" id="cd06173">
    <property type="entry name" value="MFS_MefA_like"/>
    <property type="match status" value="1"/>
</dbReference>
<accession>A0A255YS82</accession>
<keyword evidence="3" id="KW-1003">Cell membrane</keyword>
<evidence type="ECO:0000256" key="1">
    <source>
        <dbReference type="ARBA" id="ARBA00004651"/>
    </source>
</evidence>
<dbReference type="Pfam" id="PF05977">
    <property type="entry name" value="MFS_3"/>
    <property type="match status" value="1"/>
</dbReference>
<dbReference type="PANTHER" id="PTHR23513:SF9">
    <property type="entry name" value="ENTEROBACTIN EXPORTER ENTS"/>
    <property type="match status" value="1"/>
</dbReference>
<evidence type="ECO:0000256" key="6">
    <source>
        <dbReference type="ARBA" id="ARBA00023136"/>
    </source>
</evidence>
<gene>
    <name evidence="9" type="ORF">CHU95_20380</name>
</gene>
<comment type="subcellular location">
    <subcellularLocation>
        <location evidence="1">Cell membrane</location>
        <topology evidence="1">Multi-pass membrane protein</topology>
    </subcellularLocation>
</comment>
<evidence type="ECO:0000313" key="9">
    <source>
        <dbReference type="EMBL" id="OYQ31505.1"/>
    </source>
</evidence>
<name>A0A255YS82_9PROT</name>
<dbReference type="GO" id="GO:0022857">
    <property type="term" value="F:transmembrane transporter activity"/>
    <property type="evidence" value="ECO:0007669"/>
    <property type="project" value="InterPro"/>
</dbReference>
<keyword evidence="4 7" id="KW-0812">Transmembrane</keyword>